<dbReference type="FunFam" id="3.90.226.10:FF:000089">
    <property type="entry name" value="Membrane-bound serine protease"/>
    <property type="match status" value="1"/>
</dbReference>
<evidence type="ECO:0000256" key="4">
    <source>
        <dbReference type="ARBA" id="ARBA00023136"/>
    </source>
</evidence>
<feature type="transmembrane region" description="Helical" evidence="5">
    <location>
        <begin position="271"/>
        <end position="290"/>
    </location>
</feature>
<name>A0A1Q8SQ28_9GAMM</name>
<dbReference type="Pfam" id="PF25145">
    <property type="entry name" value="NfeD1b_N"/>
    <property type="match status" value="1"/>
</dbReference>
<evidence type="ECO:0000256" key="6">
    <source>
        <dbReference type="SAM" id="SignalP"/>
    </source>
</evidence>
<keyword evidence="10" id="KW-0645">Protease</keyword>
<dbReference type="InterPro" id="IPR002810">
    <property type="entry name" value="NfeD-like_C"/>
</dbReference>
<gene>
    <name evidence="10" type="ORF">BTW07_14350</name>
</gene>
<keyword evidence="10" id="KW-0378">Hydrolase</keyword>
<dbReference type="InterPro" id="IPR012340">
    <property type="entry name" value="NA-bd_OB-fold"/>
</dbReference>
<dbReference type="SUPFAM" id="SSF141322">
    <property type="entry name" value="NfeD domain-like"/>
    <property type="match status" value="1"/>
</dbReference>
<dbReference type="InterPro" id="IPR056739">
    <property type="entry name" value="NfeD_membrane"/>
</dbReference>
<evidence type="ECO:0000256" key="3">
    <source>
        <dbReference type="ARBA" id="ARBA00022989"/>
    </source>
</evidence>
<protein>
    <submittedName>
        <fullName evidence="10">Serine protease</fullName>
    </submittedName>
</protein>
<comment type="subcellular location">
    <subcellularLocation>
        <location evidence="1">Membrane</location>
        <topology evidence="1">Multi-pass membrane protein</topology>
    </subcellularLocation>
</comment>
<keyword evidence="4 5" id="KW-0472">Membrane</keyword>
<dbReference type="GO" id="GO:0006508">
    <property type="term" value="P:proteolysis"/>
    <property type="evidence" value="ECO:0007669"/>
    <property type="project" value="UniProtKB-KW"/>
</dbReference>
<feature type="chain" id="PRO_5012796545" evidence="6">
    <location>
        <begin position="27"/>
        <end position="444"/>
    </location>
</feature>
<dbReference type="Pfam" id="PF24961">
    <property type="entry name" value="NfeD_membrane"/>
    <property type="match status" value="1"/>
</dbReference>
<keyword evidence="11" id="KW-1185">Reference proteome</keyword>
<evidence type="ECO:0000259" key="9">
    <source>
        <dbReference type="Pfam" id="PF25145"/>
    </source>
</evidence>
<dbReference type="PANTHER" id="PTHR33507:SF4">
    <property type="entry name" value="NODULATION COMPETITIVENESS PROTEIN NFED"/>
    <property type="match status" value="1"/>
</dbReference>
<reference evidence="10 11" key="1">
    <citation type="submission" date="2016-12" db="EMBL/GenBank/DDBJ databases">
        <title>Draft genome sequences of strains Salinicola socius SMB35, Salinicola sp. MH3R3-1 and Chromohalobacter sp. SMB17 from the Verkhnekamsk potash mining region of Russia.</title>
        <authorList>
            <person name="Mavrodi D.V."/>
            <person name="Olsson B.E."/>
            <person name="Korsakova E.S."/>
            <person name="Pyankova A."/>
            <person name="Mavrodi O.V."/>
            <person name="Plotnikova E.G."/>
        </authorList>
    </citation>
    <scope>NUCLEOTIDE SEQUENCE [LARGE SCALE GENOMIC DNA]</scope>
    <source>
        <strain evidence="10 11">SMB35</strain>
    </source>
</reference>
<evidence type="ECO:0000256" key="5">
    <source>
        <dbReference type="SAM" id="Phobius"/>
    </source>
</evidence>
<sequence>MTRRWCRAAWLVCLLAGLLLALTGLAQSPAANRAMVLTLDDSINPATRDYVERGIDRAEAMSAELLVIELDTPGGQVESMRRLAQAILAAELPVATYVTPSGARAASAGTYLLYASPVAAMSPGTHLGSATPVTLGKASGEDANSEAMRQKMIEDAVATIRGYAERHGRNADWAEQAVREADNLGAEEALDRNVIDVVATDLEDLMTQLDGRQVALADGAKTLSTQGIELVREGPGWRTSLLSLIANPVVAYGLLLIGFYGLVFELASPGTLVPGIIGGISLLLGLFAFQVLSIDLAGLGLVLLGLAMIVGEAFLPSFGALGAGGIVAFVIGSILLMDEANSAVAWPLIGGTALIAAGFLLWGVMRLMTVRRRAPLAGREELIGADAVALGDFSAGRGKVLLHGERWRARGEGSIHDGDKLRVTALEGLTVSVEPTPAPWEETR</sequence>
<evidence type="ECO:0000313" key="10">
    <source>
        <dbReference type="EMBL" id="OLO03519.1"/>
    </source>
</evidence>
<feature type="domain" description="NfeD1b N-terminal" evidence="9">
    <location>
        <begin position="36"/>
        <end position="180"/>
    </location>
</feature>
<evidence type="ECO:0000259" key="7">
    <source>
        <dbReference type="Pfam" id="PF01957"/>
    </source>
</evidence>
<dbReference type="Gene3D" id="3.90.226.10">
    <property type="entry name" value="2-enoyl-CoA Hydratase, Chain A, domain 1"/>
    <property type="match status" value="1"/>
</dbReference>
<feature type="transmembrane region" description="Helical" evidence="5">
    <location>
        <begin position="343"/>
        <end position="364"/>
    </location>
</feature>
<feature type="signal peptide" evidence="6">
    <location>
        <begin position="1"/>
        <end position="26"/>
    </location>
</feature>
<evidence type="ECO:0000313" key="11">
    <source>
        <dbReference type="Proteomes" id="UP000186878"/>
    </source>
</evidence>
<accession>A0A1Q8SQ28</accession>
<keyword evidence="2 5" id="KW-0812">Transmembrane</keyword>
<dbReference type="InterPro" id="IPR056738">
    <property type="entry name" value="NfeD1b_N"/>
</dbReference>
<feature type="transmembrane region" description="Helical" evidence="5">
    <location>
        <begin position="241"/>
        <end position="264"/>
    </location>
</feature>
<dbReference type="Pfam" id="PF01957">
    <property type="entry name" value="NfeD"/>
    <property type="match status" value="1"/>
</dbReference>
<dbReference type="InterPro" id="IPR052165">
    <property type="entry name" value="Membrane_assoc_protease"/>
</dbReference>
<dbReference type="CDD" id="cd07020">
    <property type="entry name" value="Clp_protease_NfeD_1"/>
    <property type="match status" value="1"/>
</dbReference>
<dbReference type="OrthoDB" id="5289056at2"/>
<evidence type="ECO:0000259" key="8">
    <source>
        <dbReference type="Pfam" id="PF24961"/>
    </source>
</evidence>
<dbReference type="Proteomes" id="UP000186878">
    <property type="component" value="Unassembled WGS sequence"/>
</dbReference>
<feature type="domain" description="NfeD-like C-terminal" evidence="7">
    <location>
        <begin position="379"/>
        <end position="435"/>
    </location>
</feature>
<dbReference type="GO" id="GO:0008233">
    <property type="term" value="F:peptidase activity"/>
    <property type="evidence" value="ECO:0007669"/>
    <property type="project" value="UniProtKB-KW"/>
</dbReference>
<dbReference type="STRING" id="404433.BTW07_14350"/>
<evidence type="ECO:0000256" key="1">
    <source>
        <dbReference type="ARBA" id="ARBA00004141"/>
    </source>
</evidence>
<dbReference type="PANTHER" id="PTHR33507">
    <property type="entry name" value="INNER MEMBRANE PROTEIN YBBJ"/>
    <property type="match status" value="1"/>
</dbReference>
<proteinExistence type="predicted"/>
<keyword evidence="6" id="KW-0732">Signal</keyword>
<dbReference type="SUPFAM" id="SSF52096">
    <property type="entry name" value="ClpP/crotonase"/>
    <property type="match status" value="1"/>
</dbReference>
<evidence type="ECO:0000256" key="2">
    <source>
        <dbReference type="ARBA" id="ARBA00022692"/>
    </source>
</evidence>
<dbReference type="AlphaFoldDB" id="A0A1Q8SQ28"/>
<feature type="domain" description="NfeD integral membrane" evidence="8">
    <location>
        <begin position="250"/>
        <end position="365"/>
    </location>
</feature>
<dbReference type="GO" id="GO:0016020">
    <property type="term" value="C:membrane"/>
    <property type="evidence" value="ECO:0007669"/>
    <property type="project" value="UniProtKB-SubCell"/>
</dbReference>
<organism evidence="10 11">
    <name type="scientific">Salinicola socius</name>
    <dbReference type="NCBI Taxonomy" id="404433"/>
    <lineage>
        <taxon>Bacteria</taxon>
        <taxon>Pseudomonadati</taxon>
        <taxon>Pseudomonadota</taxon>
        <taxon>Gammaproteobacteria</taxon>
        <taxon>Oceanospirillales</taxon>
        <taxon>Halomonadaceae</taxon>
        <taxon>Salinicola</taxon>
    </lineage>
</organism>
<dbReference type="EMBL" id="MSDO01000021">
    <property type="protein sequence ID" value="OLO03519.1"/>
    <property type="molecule type" value="Genomic_DNA"/>
</dbReference>
<keyword evidence="3 5" id="KW-1133">Transmembrane helix</keyword>
<dbReference type="RefSeq" id="WP_075570864.1">
    <property type="nucleotide sequence ID" value="NZ_MSDO01000021.1"/>
</dbReference>
<comment type="caution">
    <text evidence="10">The sequence shown here is derived from an EMBL/GenBank/DDBJ whole genome shotgun (WGS) entry which is preliminary data.</text>
</comment>
<dbReference type="InterPro" id="IPR029045">
    <property type="entry name" value="ClpP/crotonase-like_dom_sf"/>
</dbReference>
<feature type="transmembrane region" description="Helical" evidence="5">
    <location>
        <begin position="320"/>
        <end position="337"/>
    </location>
</feature>
<dbReference type="Gene3D" id="2.40.50.140">
    <property type="entry name" value="Nucleic acid-binding proteins"/>
    <property type="match status" value="1"/>
</dbReference>